<evidence type="ECO:0000256" key="3">
    <source>
        <dbReference type="ARBA" id="ARBA00023235"/>
    </source>
</evidence>
<evidence type="ECO:0000313" key="7">
    <source>
        <dbReference type="EMBL" id="MEF2111190.1"/>
    </source>
</evidence>
<accession>A0ABU7UIF9</accession>
<gene>
    <name evidence="7" type="ORF">SJI18_02595</name>
</gene>
<evidence type="ECO:0000313" key="8">
    <source>
        <dbReference type="Proteomes" id="UP001498469"/>
    </source>
</evidence>
<keyword evidence="3 5" id="KW-0413">Isomerase</keyword>
<dbReference type="Proteomes" id="UP001498469">
    <property type="component" value="Unassembled WGS sequence"/>
</dbReference>
<dbReference type="Pfam" id="PF01479">
    <property type="entry name" value="S4"/>
    <property type="match status" value="1"/>
</dbReference>
<keyword evidence="8" id="KW-1185">Reference proteome</keyword>
<feature type="domain" description="RNA-binding S4" evidence="6">
    <location>
        <begin position="15"/>
        <end position="79"/>
    </location>
</feature>
<dbReference type="EC" id="5.4.99.-" evidence="5"/>
<dbReference type="Pfam" id="PF00849">
    <property type="entry name" value="PseudoU_synth_2"/>
    <property type="match status" value="1"/>
</dbReference>
<proteinExistence type="inferred from homology"/>
<dbReference type="InterPro" id="IPR006145">
    <property type="entry name" value="PsdUridine_synth_RsuA/RluA"/>
</dbReference>
<dbReference type="EMBL" id="JAZHFS010000001">
    <property type="protein sequence ID" value="MEF2111190.1"/>
    <property type="molecule type" value="Genomic_DNA"/>
</dbReference>
<dbReference type="InterPro" id="IPR006225">
    <property type="entry name" value="PsdUridine_synth_RluC/D"/>
</dbReference>
<evidence type="ECO:0000259" key="6">
    <source>
        <dbReference type="SMART" id="SM00363"/>
    </source>
</evidence>
<evidence type="ECO:0000256" key="4">
    <source>
        <dbReference type="PROSITE-ProRule" id="PRU00182"/>
    </source>
</evidence>
<comment type="catalytic activity">
    <reaction evidence="1 5">
        <text>a uridine in RNA = a pseudouridine in RNA</text>
        <dbReference type="Rhea" id="RHEA:48348"/>
        <dbReference type="Rhea" id="RHEA-COMP:12068"/>
        <dbReference type="Rhea" id="RHEA-COMP:12069"/>
        <dbReference type="ChEBI" id="CHEBI:65314"/>
        <dbReference type="ChEBI" id="CHEBI:65315"/>
    </reaction>
</comment>
<dbReference type="PROSITE" id="PS50889">
    <property type="entry name" value="S4"/>
    <property type="match status" value="1"/>
</dbReference>
<comment type="function">
    <text evidence="5">Responsible for synthesis of pseudouridine from uracil.</text>
</comment>
<dbReference type="CDD" id="cd02869">
    <property type="entry name" value="PseudoU_synth_RluA_like"/>
    <property type="match status" value="1"/>
</dbReference>
<organism evidence="7 8">
    <name type="scientific">Clostridium frigoriphilum</name>
    <dbReference type="NCBI Taxonomy" id="443253"/>
    <lineage>
        <taxon>Bacteria</taxon>
        <taxon>Bacillati</taxon>
        <taxon>Bacillota</taxon>
        <taxon>Clostridia</taxon>
        <taxon>Eubacteriales</taxon>
        <taxon>Clostridiaceae</taxon>
        <taxon>Clostridium</taxon>
    </lineage>
</organism>
<dbReference type="PANTHER" id="PTHR21600">
    <property type="entry name" value="MITOCHONDRIAL RNA PSEUDOURIDINE SYNTHASE"/>
    <property type="match status" value="1"/>
</dbReference>
<dbReference type="PANTHER" id="PTHR21600:SF44">
    <property type="entry name" value="RIBOSOMAL LARGE SUBUNIT PSEUDOURIDINE SYNTHASE D"/>
    <property type="match status" value="1"/>
</dbReference>
<comment type="similarity">
    <text evidence="2 5">Belongs to the pseudouridine synthase RluA family.</text>
</comment>
<dbReference type="CDD" id="cd00165">
    <property type="entry name" value="S4"/>
    <property type="match status" value="1"/>
</dbReference>
<dbReference type="InterPro" id="IPR006224">
    <property type="entry name" value="PsdUridine_synth_RluA-like_CS"/>
</dbReference>
<evidence type="ECO:0000256" key="5">
    <source>
        <dbReference type="RuleBase" id="RU362028"/>
    </source>
</evidence>
<dbReference type="RefSeq" id="WP_216247831.1">
    <property type="nucleotide sequence ID" value="NZ_JAZHFS010000001.1"/>
</dbReference>
<comment type="caution">
    <text evidence="7">The sequence shown here is derived from an EMBL/GenBank/DDBJ whole genome shotgun (WGS) entry which is preliminary data.</text>
</comment>
<dbReference type="InterPro" id="IPR050188">
    <property type="entry name" value="RluA_PseudoU_synthase"/>
</dbReference>
<dbReference type="NCBIfam" id="TIGR00005">
    <property type="entry name" value="rluA_subfam"/>
    <property type="match status" value="1"/>
</dbReference>
<dbReference type="PROSITE" id="PS01129">
    <property type="entry name" value="PSI_RLU"/>
    <property type="match status" value="1"/>
</dbReference>
<dbReference type="InterPro" id="IPR002942">
    <property type="entry name" value="S4_RNA-bd"/>
</dbReference>
<protein>
    <recommendedName>
        <fullName evidence="5">Pseudouridine synthase</fullName>
        <ecNumber evidence="5">5.4.99.-</ecNumber>
    </recommendedName>
</protein>
<name>A0ABU7UIF9_9CLOT</name>
<keyword evidence="4" id="KW-0694">RNA-binding</keyword>
<sequence length="303" mass="34056">MENYDFKVEENSVGMRLDVFIANEFEDKSRSYIQGIIEKENATVNGKCRKSNFKLKLNDTIDLSIPDPVELNVKAEDIPLDIIYEDSDVIVINKPQDMVVHPAPGNYSGTLVNALLNHCTDLSGINGVLRPGIVHRIDKDTSGALVVAKNDNAHNSLAAQLKDHSMTRSYLALVEGLIKDDEGMVDAPIGRHSKDRIKMAIVESGKKAVTHYKVIERFEGYTLVECNLETGRTHQIRVHMAKIGHPLVGDLIYGFKKQKFNLKGQVLHAKRLGFIHPTTNKYMEFDSPIPTYFEKLITKLRNS</sequence>
<dbReference type="SMART" id="SM00363">
    <property type="entry name" value="S4"/>
    <property type="match status" value="1"/>
</dbReference>
<evidence type="ECO:0000256" key="1">
    <source>
        <dbReference type="ARBA" id="ARBA00000073"/>
    </source>
</evidence>
<reference evidence="7 8" key="1">
    <citation type="submission" date="2023-11" db="EMBL/GenBank/DDBJ databases">
        <title>Draft genome sequence of a psychrophilic Clostridium strain from permafrost water brine.</title>
        <authorList>
            <person name="Shcherbakova V.A."/>
            <person name="Trubitsyn V.E."/>
            <person name="Zakharyuk A.G."/>
        </authorList>
    </citation>
    <scope>NUCLEOTIDE SEQUENCE [LARGE SCALE GENOMIC DNA]</scope>
    <source>
        <strain evidence="7 8">14F</strain>
    </source>
</reference>
<evidence type="ECO:0000256" key="2">
    <source>
        <dbReference type="ARBA" id="ARBA00010876"/>
    </source>
</evidence>